<dbReference type="Gene3D" id="3.10.450.50">
    <property type="match status" value="1"/>
</dbReference>
<evidence type="ECO:0000313" key="3">
    <source>
        <dbReference type="Proteomes" id="UP000429644"/>
    </source>
</evidence>
<dbReference type="RefSeq" id="WP_152231129.1">
    <property type="nucleotide sequence ID" value="NZ_BAAAOT010000011.1"/>
</dbReference>
<name>A0A7J9UVB5_9MICO</name>
<dbReference type="OrthoDB" id="2887901at2"/>
<dbReference type="EMBL" id="WHPD01001582">
    <property type="protein sequence ID" value="MPV88462.1"/>
    <property type="molecule type" value="Genomic_DNA"/>
</dbReference>
<comment type="caution">
    <text evidence="2">The sequence shown here is derived from an EMBL/GenBank/DDBJ whole genome shotgun (WGS) entry which is preliminary data.</text>
</comment>
<feature type="domain" description="DUF4440" evidence="1">
    <location>
        <begin position="9"/>
        <end position="111"/>
    </location>
</feature>
<dbReference type="SUPFAM" id="SSF54427">
    <property type="entry name" value="NTF2-like"/>
    <property type="match status" value="1"/>
</dbReference>
<dbReference type="InterPro" id="IPR027843">
    <property type="entry name" value="DUF4440"/>
</dbReference>
<keyword evidence="3" id="KW-1185">Reference proteome</keyword>
<organism evidence="2 3">
    <name type="scientific">Georgenia ruanii</name>
    <dbReference type="NCBI Taxonomy" id="348442"/>
    <lineage>
        <taxon>Bacteria</taxon>
        <taxon>Bacillati</taxon>
        <taxon>Actinomycetota</taxon>
        <taxon>Actinomycetes</taxon>
        <taxon>Micrococcales</taxon>
        <taxon>Bogoriellaceae</taxon>
        <taxon>Georgenia</taxon>
    </lineage>
</organism>
<accession>A0A7J9UVB5</accession>
<evidence type="ECO:0000259" key="1">
    <source>
        <dbReference type="Pfam" id="PF14534"/>
    </source>
</evidence>
<protein>
    <submittedName>
        <fullName evidence="2">DUF4440 domain-containing protein</fullName>
    </submittedName>
</protein>
<dbReference type="Proteomes" id="UP000429644">
    <property type="component" value="Unassembled WGS sequence"/>
</dbReference>
<gene>
    <name evidence="2" type="ORF">GB882_07265</name>
</gene>
<dbReference type="InterPro" id="IPR032710">
    <property type="entry name" value="NTF2-like_dom_sf"/>
</dbReference>
<sequence length="129" mass="14490">MSELTHAEIAELEHTRWTALMRSDLEQLGRLYSDDLVYTHSNGQRDTKESFLELLRSGALRYVRLEPTEQRTRIFGDLAVVSGDVAIEARVATGSHESVVGYTAVWARQGEDIRHVAWHSSPKQAPIGS</sequence>
<proteinExistence type="predicted"/>
<evidence type="ECO:0000313" key="2">
    <source>
        <dbReference type="EMBL" id="MPV88462.1"/>
    </source>
</evidence>
<dbReference type="Pfam" id="PF14534">
    <property type="entry name" value="DUF4440"/>
    <property type="match status" value="1"/>
</dbReference>
<dbReference type="AlphaFoldDB" id="A0A7J9UVB5"/>
<reference evidence="2 3" key="1">
    <citation type="submission" date="2019-10" db="EMBL/GenBank/DDBJ databases">
        <title>Georgenia wutianyii sp. nov. and Georgenia yuyongxinii sp. nov. isolated from plateau pika (Ochotona curzoniae) in the Qinghai-Tibet plateau of China.</title>
        <authorList>
            <person name="Tian Z."/>
        </authorList>
    </citation>
    <scope>NUCLEOTIDE SEQUENCE [LARGE SCALE GENOMIC DNA]</scope>
    <source>
        <strain evidence="2 3">JCM 15130</strain>
    </source>
</reference>